<protein>
    <submittedName>
        <fullName evidence="1">Uncharacterized protein</fullName>
    </submittedName>
</protein>
<evidence type="ECO:0000313" key="1">
    <source>
        <dbReference type="EMBL" id="ERN05007.1"/>
    </source>
</evidence>
<proteinExistence type="predicted"/>
<dbReference type="EMBL" id="KI394012">
    <property type="protein sequence ID" value="ERN05007.1"/>
    <property type="molecule type" value="Genomic_DNA"/>
</dbReference>
<name>W1P527_AMBTC</name>
<reference evidence="2" key="1">
    <citation type="journal article" date="2013" name="Science">
        <title>The Amborella genome and the evolution of flowering plants.</title>
        <authorList>
            <consortium name="Amborella Genome Project"/>
        </authorList>
    </citation>
    <scope>NUCLEOTIDE SEQUENCE [LARGE SCALE GENOMIC DNA]</scope>
</reference>
<keyword evidence="2" id="KW-1185">Reference proteome</keyword>
<gene>
    <name evidence="1" type="ORF">AMTR_s00053p00018690</name>
</gene>
<dbReference type="HOGENOM" id="CLU_1761235_0_0_1"/>
<organism evidence="1 2">
    <name type="scientific">Amborella trichopoda</name>
    <dbReference type="NCBI Taxonomy" id="13333"/>
    <lineage>
        <taxon>Eukaryota</taxon>
        <taxon>Viridiplantae</taxon>
        <taxon>Streptophyta</taxon>
        <taxon>Embryophyta</taxon>
        <taxon>Tracheophyta</taxon>
        <taxon>Spermatophyta</taxon>
        <taxon>Magnoliopsida</taxon>
        <taxon>Amborellales</taxon>
        <taxon>Amborellaceae</taxon>
        <taxon>Amborella</taxon>
    </lineage>
</organism>
<accession>W1P527</accession>
<dbReference type="AlphaFoldDB" id="W1P527"/>
<dbReference type="Proteomes" id="UP000017836">
    <property type="component" value="Unassembled WGS sequence"/>
</dbReference>
<sequence>MRDGKEVGGTWSEEPVEVDRWRVTVAEGQQVTGARAAGCRESRPSTSSTVGWVPRGLTGAASATSRMAARRGASWILGWRDLRSCNALRRFREQTVIHPLLGGEGCGWVGGWTWQLEGGEAGRPGGVDAKVYSFNVQPKFRGDGLGVQ</sequence>
<dbReference type="Gramene" id="ERN05007">
    <property type="protein sequence ID" value="ERN05007"/>
    <property type="gene ID" value="AMTR_s00053p00018690"/>
</dbReference>
<evidence type="ECO:0000313" key="2">
    <source>
        <dbReference type="Proteomes" id="UP000017836"/>
    </source>
</evidence>